<dbReference type="OrthoDB" id="287934at2759"/>
<dbReference type="Proteomes" id="UP000692954">
    <property type="component" value="Unassembled WGS sequence"/>
</dbReference>
<evidence type="ECO:0000313" key="1">
    <source>
        <dbReference type="EMBL" id="CAD8100199.1"/>
    </source>
</evidence>
<comment type="caution">
    <text evidence="1">The sequence shown here is derived from an EMBL/GenBank/DDBJ whole genome shotgun (WGS) entry which is preliminary data.</text>
</comment>
<accession>A0A8S1PAY6</accession>
<keyword evidence="2" id="KW-1185">Reference proteome</keyword>
<name>A0A8S1PAY6_9CILI</name>
<dbReference type="AlphaFoldDB" id="A0A8S1PAY6"/>
<organism evidence="1 2">
    <name type="scientific">Paramecium sonneborni</name>
    <dbReference type="NCBI Taxonomy" id="65129"/>
    <lineage>
        <taxon>Eukaryota</taxon>
        <taxon>Sar</taxon>
        <taxon>Alveolata</taxon>
        <taxon>Ciliophora</taxon>
        <taxon>Intramacronucleata</taxon>
        <taxon>Oligohymenophorea</taxon>
        <taxon>Peniculida</taxon>
        <taxon>Parameciidae</taxon>
        <taxon>Paramecium</taxon>
    </lineage>
</organism>
<protein>
    <submittedName>
        <fullName evidence="1">Uncharacterized protein</fullName>
    </submittedName>
</protein>
<evidence type="ECO:0000313" key="2">
    <source>
        <dbReference type="Proteomes" id="UP000692954"/>
    </source>
</evidence>
<proteinExistence type="predicted"/>
<dbReference type="EMBL" id="CAJJDN010000073">
    <property type="protein sequence ID" value="CAD8100199.1"/>
    <property type="molecule type" value="Genomic_DNA"/>
</dbReference>
<sequence length="288" mass="35164">MRRTMEVEEQNFEAEEWGIAQQMQRILGEIHYLMSEQIRNIQYYSDHPRNYYQVKTQLEKKEDSVISRLDNYKKLYQQYIGGKQIYHQISQFIKDNKLLNQKISKLLFKEHQQIYLIVDNPQNQGYEIEEIKDPKYSKEKENQIIYYRKNDHKWFFIRIIKNFDIIRIQVQNQFQAQIIVSILDIEVFLCDESQIMEKQDKQHELDIMKQVNQWFKQLIFNVQNKKLYKKYLTEIIQYIEETMKILFIGLKCATCNKVFLQTEDGKFVQPCVKINENDQLHHFSCLFK</sequence>
<gene>
    <name evidence="1" type="ORF">PSON_ATCC_30995.1.T0730118</name>
</gene>
<reference evidence="1" key="1">
    <citation type="submission" date="2021-01" db="EMBL/GenBank/DDBJ databases">
        <authorList>
            <consortium name="Genoscope - CEA"/>
            <person name="William W."/>
        </authorList>
    </citation>
    <scope>NUCLEOTIDE SEQUENCE</scope>
</reference>